<dbReference type="Proteomes" id="UP000648908">
    <property type="component" value="Unassembled WGS sequence"/>
</dbReference>
<comment type="caution">
    <text evidence="1">The sequence shown here is derived from an EMBL/GenBank/DDBJ whole genome shotgun (WGS) entry which is preliminary data.</text>
</comment>
<keyword evidence="2" id="KW-1185">Reference proteome</keyword>
<evidence type="ECO:0000313" key="2">
    <source>
        <dbReference type="Proteomes" id="UP000648908"/>
    </source>
</evidence>
<gene>
    <name evidence="1" type="ORF">JL811_01625</name>
</gene>
<dbReference type="RefSeq" id="WP_202686511.1">
    <property type="nucleotide sequence ID" value="NZ_JAESVN010000001.1"/>
</dbReference>
<dbReference type="EMBL" id="JAESVN010000001">
    <property type="protein sequence ID" value="MBL4915907.1"/>
    <property type="molecule type" value="Genomic_DNA"/>
</dbReference>
<sequence length="57" mass="5981">MLENAAHGLRLTAVSVNLTNQIAGSKAHASAVCCRGVDNDDFISRIPATPENGTEQD</sequence>
<dbReference type="AlphaFoldDB" id="A0A8K0V5P3"/>
<proteinExistence type="predicted"/>
<protein>
    <submittedName>
        <fullName evidence="1">Uncharacterized protein</fullName>
    </submittedName>
</protein>
<reference evidence="1" key="1">
    <citation type="submission" date="2021-01" db="EMBL/GenBank/DDBJ databases">
        <title>Tabrizicola alba sp. nov. a motile alkaliphilic bacterium isolated from a soda lake.</title>
        <authorList>
            <person name="Szuroczki S."/>
            <person name="Abbaszade G."/>
            <person name="Schumann P."/>
            <person name="Toth E."/>
        </authorList>
    </citation>
    <scope>NUCLEOTIDE SEQUENCE</scope>
    <source>
        <strain evidence="1">DMG-N-6</strain>
    </source>
</reference>
<organism evidence="1 2">
    <name type="scientific">Szabonella alba</name>
    <dbReference type="NCBI Taxonomy" id="2804194"/>
    <lineage>
        <taxon>Bacteria</taxon>
        <taxon>Pseudomonadati</taxon>
        <taxon>Pseudomonadota</taxon>
        <taxon>Alphaproteobacteria</taxon>
        <taxon>Rhodobacterales</taxon>
        <taxon>Paracoccaceae</taxon>
        <taxon>Szabonella</taxon>
    </lineage>
</organism>
<accession>A0A8K0V5P3</accession>
<evidence type="ECO:0000313" key="1">
    <source>
        <dbReference type="EMBL" id="MBL4915907.1"/>
    </source>
</evidence>
<name>A0A8K0V5P3_9RHOB</name>